<sequence length="434" mass="47086">MDKRPSDPTMVPTISKEPSTEEHINENLTFMTKLSVSAVVVALAAAVYSTASSSDLTLPPQAVYVNPLSWNVLGANSTLFRNSSIDQFFNPTNTTSPFFQVFDPSFLNILGPNANFRTIVANPGFAFAHEAPIYDAESNILYFSSNDGGPLGYNGWYNNSVVSMLNMTEVEEAIASTSGNVNIQIQTLPLPDTVQMTNGGTGPYKGDLLLVTSGRALLPPSVVLVNPVSPYNATVLLDNFYGRQFNSLNDVKVLPGTDIIYFTDPTYGWLNSFRPEPLLPSQVYRLDPSTGQVRVVADQFINPNGVAFTADGRTAFVTDTGVSDGFLGYNQTYPATIYQYDVDPATGSFMNRRVFAYADTGVPDGIQLDTMGNVYSGCGEGTHVWNPEGTLIGKFFINSTTAEMMFTKAGLVILDEETIYLAQIQAQGTNLVTL</sequence>
<proteinExistence type="predicted"/>
<dbReference type="KEGG" id="sla:SERLADRAFT_478326"/>
<feature type="domain" description="SMP-30/Gluconolactonase/LRE-like region" evidence="1">
    <location>
        <begin position="188"/>
        <end position="396"/>
    </location>
</feature>
<dbReference type="AlphaFoldDB" id="F8PAP6"/>
<name>F8PAP6_SERL9</name>
<dbReference type="Proteomes" id="UP000008064">
    <property type="component" value="Unassembled WGS sequence"/>
</dbReference>
<dbReference type="PANTHER" id="PTHR47064:SF2">
    <property type="entry name" value="SMP-30_GLUCONOLACTONASE_LRE-LIKE REGION DOMAIN-CONTAINING PROTEIN-RELATED"/>
    <property type="match status" value="1"/>
</dbReference>
<dbReference type="PANTHER" id="PTHR47064">
    <property type="entry name" value="PUTATIVE (AFU_ORTHOLOGUE AFUA_1G08990)-RELATED"/>
    <property type="match status" value="1"/>
</dbReference>
<dbReference type="OrthoDB" id="423498at2759"/>
<evidence type="ECO:0000313" key="2">
    <source>
        <dbReference type="EMBL" id="EGO19884.1"/>
    </source>
</evidence>
<dbReference type="Gene3D" id="2.120.10.30">
    <property type="entry name" value="TolB, C-terminal domain"/>
    <property type="match status" value="1"/>
</dbReference>
<protein>
    <recommendedName>
        <fullName evidence="1">SMP-30/Gluconolactonase/LRE-like region domain-containing protein</fullName>
    </recommendedName>
</protein>
<dbReference type="InterPro" id="IPR013658">
    <property type="entry name" value="SGL"/>
</dbReference>
<evidence type="ECO:0000259" key="1">
    <source>
        <dbReference type="Pfam" id="PF08450"/>
    </source>
</evidence>
<dbReference type="SUPFAM" id="SSF63829">
    <property type="entry name" value="Calcium-dependent phosphotriesterase"/>
    <property type="match status" value="1"/>
</dbReference>
<dbReference type="InterPro" id="IPR052988">
    <property type="entry name" value="Oryzine_lactonohydrolase"/>
</dbReference>
<dbReference type="EMBL" id="GL945442">
    <property type="protein sequence ID" value="EGO19884.1"/>
    <property type="molecule type" value="Genomic_DNA"/>
</dbReference>
<dbReference type="HOGENOM" id="CLU_036110_1_2_1"/>
<accession>F8PAP6</accession>
<dbReference type="RefSeq" id="XP_007323319.1">
    <property type="nucleotide sequence ID" value="XM_007323257.1"/>
</dbReference>
<reference evidence="2" key="1">
    <citation type="submission" date="2011-04" db="EMBL/GenBank/DDBJ databases">
        <title>Evolution of plant cell wall degrading machinery underlies the functional diversity of forest fungi.</title>
        <authorList>
            <consortium name="US DOE Joint Genome Institute (JGI-PGF)"/>
            <person name="Eastwood D.C."/>
            <person name="Floudas D."/>
            <person name="Binder M."/>
            <person name="Majcherczyk A."/>
            <person name="Schneider P."/>
            <person name="Aerts A."/>
            <person name="Asiegbu F.O."/>
            <person name="Baker S.E."/>
            <person name="Barry K."/>
            <person name="Bendiksby M."/>
            <person name="Blumentritt M."/>
            <person name="Coutinho P.M."/>
            <person name="Cullen D."/>
            <person name="Cullen D."/>
            <person name="Gathman A."/>
            <person name="Goodell B."/>
            <person name="Henrissat B."/>
            <person name="Ihrmark K."/>
            <person name="Kauserud H."/>
            <person name="Kohler A."/>
            <person name="LaButti K."/>
            <person name="Lapidus A."/>
            <person name="Lavin J.L."/>
            <person name="Lee Y.-H."/>
            <person name="Lindquist E."/>
            <person name="Lilly W."/>
            <person name="Lucas S."/>
            <person name="Morin E."/>
            <person name="Murat C."/>
            <person name="Oguiza J.A."/>
            <person name="Park J."/>
            <person name="Pisabarro A.G."/>
            <person name="Riley R."/>
            <person name="Rosling A."/>
            <person name="Salamov A."/>
            <person name="Schmidt O."/>
            <person name="Schmutz J."/>
            <person name="Skrede I."/>
            <person name="Stenlid J."/>
            <person name="Wiebenga A."/>
            <person name="Xie X."/>
            <person name="Kues U."/>
            <person name="Hibbett D.S."/>
            <person name="Hoffmeister D."/>
            <person name="Hogberg N."/>
            <person name="Martin F."/>
            <person name="Grigoriev I.V."/>
            <person name="Watkinson S.C."/>
        </authorList>
    </citation>
    <scope>NUCLEOTIDE SEQUENCE</scope>
    <source>
        <strain evidence="2">S7.9</strain>
    </source>
</reference>
<dbReference type="GeneID" id="18821147"/>
<gene>
    <name evidence="2" type="ORF">SERLADRAFT_478326</name>
</gene>
<dbReference type="InterPro" id="IPR011042">
    <property type="entry name" value="6-blade_b-propeller_TolB-like"/>
</dbReference>
<organism>
    <name type="scientific">Serpula lacrymans var. lacrymans (strain S7.9)</name>
    <name type="common">Dry rot fungus</name>
    <dbReference type="NCBI Taxonomy" id="578457"/>
    <lineage>
        <taxon>Eukaryota</taxon>
        <taxon>Fungi</taxon>
        <taxon>Dikarya</taxon>
        <taxon>Basidiomycota</taxon>
        <taxon>Agaricomycotina</taxon>
        <taxon>Agaricomycetes</taxon>
        <taxon>Agaricomycetidae</taxon>
        <taxon>Boletales</taxon>
        <taxon>Coniophorineae</taxon>
        <taxon>Serpulaceae</taxon>
        <taxon>Serpula</taxon>
    </lineage>
</organism>
<dbReference type="Pfam" id="PF08450">
    <property type="entry name" value="SGL"/>
    <property type="match status" value="1"/>
</dbReference>